<reference evidence="12 13" key="1">
    <citation type="submission" date="2019-02" db="EMBL/GenBank/DDBJ databases">
        <title>Thermus sp. a novel from hot spring.</title>
        <authorList>
            <person name="Zhao Z."/>
        </authorList>
    </citation>
    <scope>NUCLEOTIDE SEQUENCE [LARGE SCALE GENOMIC DNA]</scope>
    <source>
        <strain evidence="12 13">CFH 72773T</strain>
    </source>
</reference>
<dbReference type="GO" id="GO:0000287">
    <property type="term" value="F:magnesium ion binding"/>
    <property type="evidence" value="ECO:0007669"/>
    <property type="project" value="UniProtKB-UniRule"/>
</dbReference>
<dbReference type="EMBL" id="SIJL01000003">
    <property type="protein sequence ID" value="TBH21258.1"/>
    <property type="molecule type" value="Genomic_DNA"/>
</dbReference>
<dbReference type="InterPro" id="IPR033248">
    <property type="entry name" value="Transketolase_C"/>
</dbReference>
<feature type="binding site" evidence="10">
    <location>
        <begin position="145"/>
        <end position="146"/>
    </location>
    <ligand>
        <name>thiamine diphosphate</name>
        <dbReference type="ChEBI" id="CHEBI:58937"/>
    </ligand>
</feature>
<evidence type="ECO:0000259" key="11">
    <source>
        <dbReference type="SMART" id="SM00861"/>
    </source>
</evidence>
<comment type="function">
    <text evidence="10">Catalyzes the acyloin condensation reaction between C atoms 2 and 3 of pyruvate and glyceraldehyde 3-phosphate to yield 1-deoxy-D-xylulose-5-phosphate (DXP).</text>
</comment>
<evidence type="ECO:0000256" key="5">
    <source>
        <dbReference type="ARBA" id="ARBA00022723"/>
    </source>
</evidence>
<organism evidence="12 13">
    <name type="scientific">Thermus thermamylovorans</name>
    <dbReference type="NCBI Taxonomy" id="2509362"/>
    <lineage>
        <taxon>Bacteria</taxon>
        <taxon>Thermotogati</taxon>
        <taxon>Deinococcota</taxon>
        <taxon>Deinococci</taxon>
        <taxon>Thermales</taxon>
        <taxon>Thermaceae</taxon>
        <taxon>Thermus</taxon>
    </lineage>
</organism>
<evidence type="ECO:0000256" key="4">
    <source>
        <dbReference type="ARBA" id="ARBA00022679"/>
    </source>
</evidence>
<comment type="subunit">
    <text evidence="3 10">Homodimer.</text>
</comment>
<evidence type="ECO:0000313" key="13">
    <source>
        <dbReference type="Proteomes" id="UP000292858"/>
    </source>
</evidence>
<dbReference type="Pfam" id="PF02780">
    <property type="entry name" value="Transketolase_C"/>
    <property type="match status" value="1"/>
</dbReference>
<keyword evidence="7 10" id="KW-0784">Thiamine biosynthesis</keyword>
<sequence length="615" mass="67895">MVLNRVNSPEDLKALSLEELLQLAEEIRSEIIRVTAQNGGHLASSLGAVELILALHRVFESPRDRLLFDVGHQAYAHKLVTGRKDRFHTLRQEGGLSGFTKVSESEHDAITVGHASTSLAHALGMTIARDLRGESYHVVAVIGDGALTGGMALAALNKIGELGKRMLIVLNDNEMSISENVGALNKYFKELQIRKWVQDAEKLGRQILEHISPKLFGLVDRAKEAAKLLLHQENPFYAWGLRYVGPVDGHDLKGLVHTLEHLKELDGPTLLHVVTQKGKGYKVAEADPIYWHGPPGFNPERPEKVAKGYSWSQAFGDAVTELAHLEPRLFVLTPAMREGSGLVRYSLEHPERYLDVGICEDVAVTTAAGMALRGLKPIVAIYSTFLQRAYDQAIHDVAIENLPVVFAIDRAGIVGADGATHHGVFDIAYLRTVPNFQIAAPKDALELRAMLRKALEVGGPVAIRYPRDNVERAPEGVWPEIEWGRWEVLKEGTEAYILAFGKTLRYALEAAGNDPRVGVVNARFLKPLDKEMLRSLARYKLLTVEDHQGMGGFGSAVLEALNEMGSRPEVRILALPDRFFEHGTIPSLHRQAGIDAEGIRKALREMGLHPAYERA</sequence>
<dbReference type="InterPro" id="IPR029061">
    <property type="entry name" value="THDP-binding"/>
</dbReference>
<feature type="binding site" evidence="10">
    <location>
        <position position="144"/>
    </location>
    <ligand>
        <name>Mg(2+)</name>
        <dbReference type="ChEBI" id="CHEBI:18420"/>
    </ligand>
</feature>
<dbReference type="InterPro" id="IPR005477">
    <property type="entry name" value="Dxylulose-5-P_synthase"/>
</dbReference>
<comment type="similarity">
    <text evidence="2 10">Belongs to the transketolase family. DXPS subfamily.</text>
</comment>
<dbReference type="InterPro" id="IPR009014">
    <property type="entry name" value="Transketo_C/PFOR_II"/>
</dbReference>
<dbReference type="InterPro" id="IPR005475">
    <property type="entry name" value="Transketolase-like_Pyr-bd"/>
</dbReference>
<dbReference type="SMART" id="SM00861">
    <property type="entry name" value="Transket_pyr"/>
    <property type="match status" value="1"/>
</dbReference>
<dbReference type="SUPFAM" id="SSF52518">
    <property type="entry name" value="Thiamin diphosphate-binding fold (THDP-binding)"/>
    <property type="match status" value="2"/>
</dbReference>
<feature type="binding site" evidence="10">
    <location>
        <position position="173"/>
    </location>
    <ligand>
        <name>thiamine diphosphate</name>
        <dbReference type="ChEBI" id="CHEBI:58937"/>
    </ligand>
</feature>
<evidence type="ECO:0000256" key="3">
    <source>
        <dbReference type="ARBA" id="ARBA00011738"/>
    </source>
</evidence>
<keyword evidence="9 10" id="KW-0414">Isoprene biosynthesis</keyword>
<dbReference type="Proteomes" id="UP000292858">
    <property type="component" value="Unassembled WGS sequence"/>
</dbReference>
<evidence type="ECO:0000313" key="12">
    <source>
        <dbReference type="EMBL" id="TBH21258.1"/>
    </source>
</evidence>
<dbReference type="OrthoDB" id="9803371at2"/>
<keyword evidence="5 10" id="KW-0479">Metal-binding</keyword>
<evidence type="ECO:0000256" key="9">
    <source>
        <dbReference type="ARBA" id="ARBA00023229"/>
    </source>
</evidence>
<dbReference type="GO" id="GO:0016114">
    <property type="term" value="P:terpenoid biosynthetic process"/>
    <property type="evidence" value="ECO:0007669"/>
    <property type="project" value="UniProtKB-UniRule"/>
</dbReference>
<dbReference type="CDD" id="cd07033">
    <property type="entry name" value="TPP_PYR_DXS_TK_like"/>
    <property type="match status" value="1"/>
</dbReference>
<dbReference type="InterPro" id="IPR020826">
    <property type="entry name" value="Transketolase_BS"/>
</dbReference>
<feature type="binding site" evidence="10">
    <location>
        <position position="72"/>
    </location>
    <ligand>
        <name>thiamine diphosphate</name>
        <dbReference type="ChEBI" id="CHEBI:58937"/>
    </ligand>
</feature>
<dbReference type="Gene3D" id="3.40.50.920">
    <property type="match status" value="1"/>
</dbReference>
<dbReference type="GO" id="GO:0008661">
    <property type="term" value="F:1-deoxy-D-xylulose-5-phosphate synthase activity"/>
    <property type="evidence" value="ECO:0007669"/>
    <property type="project" value="UniProtKB-UniRule"/>
</dbReference>
<dbReference type="GO" id="GO:0005829">
    <property type="term" value="C:cytosol"/>
    <property type="evidence" value="ECO:0007669"/>
    <property type="project" value="TreeGrafter"/>
</dbReference>
<name>A0A4Q9B8P5_9DEIN</name>
<feature type="binding site" evidence="10">
    <location>
        <position position="281"/>
    </location>
    <ligand>
        <name>thiamine diphosphate</name>
        <dbReference type="ChEBI" id="CHEBI:58937"/>
    </ligand>
</feature>
<dbReference type="Pfam" id="PF13292">
    <property type="entry name" value="DXP_synthase_N"/>
    <property type="match status" value="1"/>
</dbReference>
<comment type="catalytic activity">
    <reaction evidence="10">
        <text>D-glyceraldehyde 3-phosphate + pyruvate + H(+) = 1-deoxy-D-xylulose 5-phosphate + CO2</text>
        <dbReference type="Rhea" id="RHEA:12605"/>
        <dbReference type="ChEBI" id="CHEBI:15361"/>
        <dbReference type="ChEBI" id="CHEBI:15378"/>
        <dbReference type="ChEBI" id="CHEBI:16526"/>
        <dbReference type="ChEBI" id="CHEBI:57792"/>
        <dbReference type="ChEBI" id="CHEBI:59776"/>
        <dbReference type="EC" id="2.2.1.7"/>
    </reaction>
</comment>
<dbReference type="EC" id="2.2.1.7" evidence="10"/>
<dbReference type="AlphaFoldDB" id="A0A4Q9B8P5"/>
<evidence type="ECO:0000256" key="2">
    <source>
        <dbReference type="ARBA" id="ARBA00011081"/>
    </source>
</evidence>
<dbReference type="HAMAP" id="MF_00315">
    <property type="entry name" value="DXP_synth"/>
    <property type="match status" value="1"/>
</dbReference>
<accession>A0A4Q9B8P5</accession>
<evidence type="ECO:0000256" key="1">
    <source>
        <dbReference type="ARBA" id="ARBA00004980"/>
    </source>
</evidence>
<keyword evidence="8 10" id="KW-0786">Thiamine pyrophosphate</keyword>
<evidence type="ECO:0000256" key="8">
    <source>
        <dbReference type="ARBA" id="ARBA00023052"/>
    </source>
</evidence>
<feature type="binding site" evidence="10">
    <location>
        <position position="173"/>
    </location>
    <ligand>
        <name>Mg(2+)</name>
        <dbReference type="ChEBI" id="CHEBI:18420"/>
    </ligand>
</feature>
<comment type="caution">
    <text evidence="12">The sequence shown here is derived from an EMBL/GenBank/DDBJ whole genome shotgun (WGS) entry which is preliminary data.</text>
</comment>
<dbReference type="SUPFAM" id="SSF52922">
    <property type="entry name" value="TK C-terminal domain-like"/>
    <property type="match status" value="1"/>
</dbReference>
<evidence type="ECO:0000256" key="6">
    <source>
        <dbReference type="ARBA" id="ARBA00022842"/>
    </source>
</evidence>
<keyword evidence="4 10" id="KW-0808">Transferase</keyword>
<feature type="binding site" evidence="10">
    <location>
        <begin position="113"/>
        <end position="115"/>
    </location>
    <ligand>
        <name>thiamine diphosphate</name>
        <dbReference type="ChEBI" id="CHEBI:58937"/>
    </ligand>
</feature>
<proteinExistence type="inferred from homology"/>
<keyword evidence="6 10" id="KW-0460">Magnesium</keyword>
<keyword evidence="13" id="KW-1185">Reference proteome</keyword>
<dbReference type="PANTHER" id="PTHR43322">
    <property type="entry name" value="1-D-DEOXYXYLULOSE 5-PHOSPHATE SYNTHASE-RELATED"/>
    <property type="match status" value="1"/>
</dbReference>
<dbReference type="PROSITE" id="PS00802">
    <property type="entry name" value="TRANSKETOLASE_2"/>
    <property type="match status" value="1"/>
</dbReference>
<dbReference type="GO" id="GO:0019288">
    <property type="term" value="P:isopentenyl diphosphate biosynthetic process, methylerythritol 4-phosphate pathway"/>
    <property type="evidence" value="ECO:0007669"/>
    <property type="project" value="TreeGrafter"/>
</dbReference>
<dbReference type="GO" id="GO:0030976">
    <property type="term" value="F:thiamine pyrophosphate binding"/>
    <property type="evidence" value="ECO:0007669"/>
    <property type="project" value="UniProtKB-UniRule"/>
</dbReference>
<feature type="domain" description="Transketolase-like pyrimidine-binding" evidence="11">
    <location>
        <begin position="309"/>
        <end position="473"/>
    </location>
</feature>
<dbReference type="Gene3D" id="3.40.50.970">
    <property type="match status" value="2"/>
</dbReference>
<dbReference type="Pfam" id="PF02779">
    <property type="entry name" value="Transket_pyr"/>
    <property type="match status" value="1"/>
</dbReference>
<dbReference type="UniPathway" id="UPA00064">
    <property type="reaction ID" value="UER00091"/>
</dbReference>
<gene>
    <name evidence="10 12" type="primary">dxs</name>
    <name evidence="12" type="ORF">ETP66_03860</name>
</gene>
<comment type="pathway">
    <text evidence="1 10">Metabolic intermediate biosynthesis; 1-deoxy-D-xylulose 5-phosphate biosynthesis; 1-deoxy-D-xylulose 5-phosphate from D-glyceraldehyde 3-phosphate and pyruvate: step 1/1.</text>
</comment>
<comment type="cofactor">
    <cofactor evidence="10">
        <name>thiamine diphosphate</name>
        <dbReference type="ChEBI" id="CHEBI:58937"/>
    </cofactor>
    <text evidence="10">Binds 1 thiamine pyrophosphate per subunit.</text>
</comment>
<evidence type="ECO:0000256" key="10">
    <source>
        <dbReference type="HAMAP-Rule" id="MF_00315"/>
    </source>
</evidence>
<dbReference type="CDD" id="cd02007">
    <property type="entry name" value="TPP_DXS"/>
    <property type="match status" value="1"/>
</dbReference>
<evidence type="ECO:0000256" key="7">
    <source>
        <dbReference type="ARBA" id="ARBA00022977"/>
    </source>
</evidence>
<dbReference type="NCBIfam" id="TIGR00204">
    <property type="entry name" value="dxs"/>
    <property type="match status" value="1"/>
</dbReference>
<protein>
    <recommendedName>
        <fullName evidence="10">1-deoxy-D-xylulose-5-phosphate synthase</fullName>
        <ecNumber evidence="10">2.2.1.7</ecNumber>
    </recommendedName>
    <alternativeName>
        <fullName evidence="10">1-deoxyxylulose-5-phosphate synthase</fullName>
        <shortName evidence="10">DXP synthase</shortName>
        <shortName evidence="10">DXPS</shortName>
    </alternativeName>
</protein>
<comment type="cofactor">
    <cofactor evidence="10">
        <name>Mg(2+)</name>
        <dbReference type="ChEBI" id="CHEBI:18420"/>
    </cofactor>
    <text evidence="10">Binds 1 Mg(2+) ion per subunit.</text>
</comment>
<feature type="binding site" evidence="10">
    <location>
        <position position="360"/>
    </location>
    <ligand>
        <name>thiamine diphosphate</name>
        <dbReference type="ChEBI" id="CHEBI:58937"/>
    </ligand>
</feature>
<dbReference type="NCBIfam" id="NF003933">
    <property type="entry name" value="PRK05444.2-2"/>
    <property type="match status" value="1"/>
</dbReference>
<dbReference type="PANTHER" id="PTHR43322:SF5">
    <property type="entry name" value="1-DEOXY-D-XYLULOSE-5-PHOSPHATE SYNTHASE, CHLOROPLASTIC"/>
    <property type="match status" value="1"/>
</dbReference>
<dbReference type="GO" id="GO:0009228">
    <property type="term" value="P:thiamine biosynthetic process"/>
    <property type="evidence" value="ECO:0007669"/>
    <property type="project" value="UniProtKB-UniRule"/>
</dbReference>
<dbReference type="RefSeq" id="WP_130840780.1">
    <property type="nucleotide sequence ID" value="NZ_SIJL01000003.1"/>
</dbReference>